<dbReference type="Pfam" id="PF00550">
    <property type="entry name" value="PP-binding"/>
    <property type="match status" value="1"/>
</dbReference>
<dbReference type="InterPro" id="IPR049900">
    <property type="entry name" value="PKS_mFAS_DH"/>
</dbReference>
<dbReference type="PROSITE" id="PS52004">
    <property type="entry name" value="KS3_2"/>
    <property type="match status" value="1"/>
</dbReference>
<dbReference type="PANTHER" id="PTHR43775:SF37">
    <property type="entry name" value="SI:DKEY-61P9.11"/>
    <property type="match status" value="1"/>
</dbReference>
<dbReference type="SMART" id="SM00825">
    <property type="entry name" value="PKS_KS"/>
    <property type="match status" value="1"/>
</dbReference>
<dbReference type="Gene3D" id="3.10.129.110">
    <property type="entry name" value="Polyketide synthase dehydratase"/>
    <property type="match status" value="1"/>
</dbReference>
<dbReference type="Pfam" id="PF22621">
    <property type="entry name" value="CurL-like_PKS_C"/>
    <property type="match status" value="1"/>
</dbReference>
<sequence>MSTSGMDIILFGDQAIDIRTFLKKVLLRQNSYLLSSFLSRSYDVLRHEVSQLPKHHRVRIPAFSTVHELVERYYSAGREDCAVESSLACVAQLAHYISFYEDKPQSYVTPGNTLVVGVCTGLFAASAVASCTSLAALVPLAAEAVRVAFRTGARVSLEASSIEGSHNGHGNWSKTVTGIESTGLTAALEEFNKSQVSFEPPPHSVADTDFQALSNSNKVYVSATSATAMTVSGPPSILRRLFDGEHGLNDVSQRDLPIYGPYHAPHIYTRGSAEIITEGTKSTMKLYQRVHRTFCSEFEQPETTVQLFEKSVMEVLASPIDWQADIRGCLAEIKRSSTSKCHILAMGPTTLGASLQSSLRSVKGLEVELVDHTSWLSEPRLTSGANDSPGCNIAIVGMSGRFPDAADLESFWKLLEEGLDVHRMIPPDRFDAEAHTDPSGKGKNKTHTPYGCFIEDPGLFDQRFFNMSPREAAQTDPMQRLAITTAYEAMESSGFVLNRTPSTAAPRVGTFYGQTSDDWREINAAQDIDTYFITGGVRAFGPGRINFHFGFSGPSFNVDTACSSSFAAIQIACRSLEAGDCDTAFTGGANVMTNPDIFSGLSKGQFLSKTGSCKTYDNDADGYCRGDGVVTLILKRVEDALQDRDPILGIIRGTATNHSAEAVSITHPHAGAQEFLFQKIMDQTGVDARSVKYVEMHGTGTQAGDGIEITSVTNVFAPQGRRKRRADQPLFIGSAKANIGHGEAVSGACSLVKVLLMFQKNTIPPHCGIKGEMNKGFPKDLKERSVNIAFTPRKLSGKDKRYIFINNFSAAGGNTAMLVEDAPARPRLTVDPRSSHVFVVSAKSLSSFKKNARQLLSWIDEHPDFNFSSLAYTTTARRHHYNYRAALVSQDTAGLQALLRKAADAPCTPVSSTPPPVAFAFTGQGAQYSNMAGSLYKHSESFRRSIESLCDLAESQGFDQSPILGILNGTIKDIKSESPVSNQLAMTILQIALARFWQSIDVVPSMVIGHSLGEYAALHVAGVLSASDTIYLVGMRAQLMQSDCKSNTHGMLAVRGSKDKVLATVKHLPIGVEVACINAPEETVLSGLMESINAAENCLIPKGLKCTKLSTPYAFHSSQLDPIYESFQEVAKSAVFHPPKLPIISPLLNKVIQSGGVISPQYLARHMRETVNFLGGLQAGETLGQDFIWVEIGPHPICSNMVKSTINSESQVVTTPSLVRNENSWKTISSSVSVLYEAGINVSWSEFHRGFETAHAVLPIPTYSFDSKVYWLQYKNDWTLTKGEISVPKPARSIEPPFSTTSVQRIIKEEVSGNHALVIGESDLCEPLLKTAVSGHVVSGAPLCPSSIFADMALTLCEYAHKLLKPNFLDDGMGYDVCNMEVHKPLVLDLKATSQIIQISIEFDLGTSTARVQYKSIQSNGSTVDHAQCGVKIAPVSHWENEYQRRGFLARSRIEALSSGPQVHTIHRGMAYKLFKALVDYDPKYRGMEEVLLDSQNLEATARIVFQAEPHDGNFVMSPYFIDSVCHISGFIVNATDGVDSASQVYISHGWESMRFAKKLVAGEKYRSYVKMDPAPGASQVLAGDVYVFTDDERLIGIVGGLKFQCVPRRLLDTMLGPKGSSGPRNTPASKAIAREQNTRVTPLNSAAKPDKSDSNDSSSESEGTSTPLTELDENLDDGEQIISTIRSTIANEMGVDIEEISDTADLSTMGMDSLMCLSILGVLREETGVKFDADFLNENVSVAQMKKTLGFDKPSSKPKNSNMYKVSASPLAAAPVDLDVGDLAQYPQAPCILLQGNPKTATQKIFLLPDGSGSATSYTGIPELGQSIAVFGLNCPFMKTPEQFTIGVRTITRIYKAAIKKRQPVGPYVLGGWSAGGVLAYEMTRQLVAEGETVSKLLLLDSPYPIKLDALPSSFHRFCNRIGLLGDGVSKSPDWLLPHFAATVRELTNYSEWLESLPEVQTANMPRTTLLWARHGIVSKKSAERPEWDEQVPMPNSMFWLCYDRTDFGHNKWDLLLGEENIRCVEMDGNHFTMMRDPAIKELGRLIKEALDAK</sequence>
<dbReference type="SUPFAM" id="SSF53474">
    <property type="entry name" value="alpha/beta-Hydrolases"/>
    <property type="match status" value="1"/>
</dbReference>
<feature type="domain" description="PKS/mFAS DH" evidence="8">
    <location>
        <begin position="1304"/>
        <end position="1613"/>
    </location>
</feature>
<keyword evidence="10" id="KW-1185">Reference proteome</keyword>
<dbReference type="InterPro" id="IPR014043">
    <property type="entry name" value="Acyl_transferase_dom"/>
</dbReference>
<feature type="region of interest" description="Disordered" evidence="5">
    <location>
        <begin position="1615"/>
        <end position="1677"/>
    </location>
</feature>
<feature type="domain" description="Ketosynthase family 3 (KS3)" evidence="7">
    <location>
        <begin position="390"/>
        <end position="821"/>
    </location>
</feature>
<dbReference type="InterPro" id="IPR001031">
    <property type="entry name" value="Thioesterase"/>
</dbReference>
<gene>
    <name evidence="9" type="primary">PKS12</name>
    <name evidence="9" type="ORF">LSUE1_G004101</name>
</gene>
<evidence type="ECO:0000259" key="8">
    <source>
        <dbReference type="PROSITE" id="PS52019"/>
    </source>
</evidence>
<feature type="region of interest" description="C-terminal hotdog fold" evidence="4">
    <location>
        <begin position="1462"/>
        <end position="1613"/>
    </location>
</feature>
<dbReference type="FunFam" id="3.10.129.110:FF:000001">
    <property type="entry name" value="Sterigmatocystin biosynthesis polyketide synthase"/>
    <property type="match status" value="1"/>
</dbReference>
<dbReference type="InterPro" id="IPR050091">
    <property type="entry name" value="PKS_NRPS_Biosynth_Enz"/>
</dbReference>
<dbReference type="SUPFAM" id="SSF55048">
    <property type="entry name" value="Probable ACP-binding domain of malonyl-CoA ACP transacylase"/>
    <property type="match status" value="1"/>
</dbReference>
<dbReference type="InterPro" id="IPR016036">
    <property type="entry name" value="Malonyl_transacylase_ACP-bd"/>
</dbReference>
<dbReference type="OrthoDB" id="329835at2759"/>
<evidence type="ECO:0000256" key="5">
    <source>
        <dbReference type="SAM" id="MobiDB-lite"/>
    </source>
</evidence>
<dbReference type="SMART" id="SM00827">
    <property type="entry name" value="PKS_AT"/>
    <property type="match status" value="1"/>
</dbReference>
<dbReference type="InterPro" id="IPR001227">
    <property type="entry name" value="Ac_transferase_dom_sf"/>
</dbReference>
<feature type="compositionally biased region" description="Low complexity" evidence="5">
    <location>
        <begin position="1656"/>
        <end position="1668"/>
    </location>
</feature>
<dbReference type="Gene3D" id="1.10.1200.10">
    <property type="entry name" value="ACP-like"/>
    <property type="match status" value="1"/>
</dbReference>
<keyword evidence="3" id="KW-0808">Transferase</keyword>
<dbReference type="Gene3D" id="3.40.366.10">
    <property type="entry name" value="Malonyl-Coenzyme A Acyl Carrier Protein, domain 2"/>
    <property type="match status" value="2"/>
</dbReference>
<organism evidence="9 10">
    <name type="scientific">Lachnellula suecica</name>
    <dbReference type="NCBI Taxonomy" id="602035"/>
    <lineage>
        <taxon>Eukaryota</taxon>
        <taxon>Fungi</taxon>
        <taxon>Dikarya</taxon>
        <taxon>Ascomycota</taxon>
        <taxon>Pezizomycotina</taxon>
        <taxon>Leotiomycetes</taxon>
        <taxon>Helotiales</taxon>
        <taxon>Lachnaceae</taxon>
        <taxon>Lachnellula</taxon>
    </lineage>
</organism>
<dbReference type="Gene3D" id="3.40.47.10">
    <property type="match status" value="1"/>
</dbReference>
<dbReference type="InterPro" id="IPR009081">
    <property type="entry name" value="PP-bd_ACP"/>
</dbReference>
<dbReference type="SUPFAM" id="SSF52151">
    <property type="entry name" value="FabD/lysophospholipase-like"/>
    <property type="match status" value="1"/>
</dbReference>
<proteinExistence type="predicted"/>
<dbReference type="InterPro" id="IPR042104">
    <property type="entry name" value="PKS_dehydratase_sf"/>
</dbReference>
<evidence type="ECO:0000256" key="2">
    <source>
        <dbReference type="ARBA" id="ARBA00022553"/>
    </source>
</evidence>
<dbReference type="PROSITE" id="PS52019">
    <property type="entry name" value="PKS_MFAS_DH"/>
    <property type="match status" value="1"/>
</dbReference>
<evidence type="ECO:0000256" key="3">
    <source>
        <dbReference type="ARBA" id="ARBA00022679"/>
    </source>
</evidence>
<keyword evidence="2" id="KW-0597">Phosphoprotein</keyword>
<dbReference type="Pfam" id="PF16073">
    <property type="entry name" value="SAT"/>
    <property type="match status" value="1"/>
</dbReference>
<dbReference type="InterPro" id="IPR014030">
    <property type="entry name" value="Ketoacyl_synth_N"/>
</dbReference>
<dbReference type="Pfam" id="PF02801">
    <property type="entry name" value="Ketoacyl-synt_C"/>
    <property type="match status" value="1"/>
</dbReference>
<dbReference type="InterPro" id="IPR030918">
    <property type="entry name" value="PT_fungal_PKS"/>
</dbReference>
<dbReference type="PROSITE" id="PS50075">
    <property type="entry name" value="CARRIER"/>
    <property type="match status" value="1"/>
</dbReference>
<dbReference type="FunFam" id="3.40.50.1820:FF:000116">
    <property type="entry name" value="Sterigmatocystin biosynthesis polyketide synthase"/>
    <property type="match status" value="1"/>
</dbReference>
<dbReference type="PANTHER" id="PTHR43775">
    <property type="entry name" value="FATTY ACID SYNTHASE"/>
    <property type="match status" value="1"/>
</dbReference>
<dbReference type="Pfam" id="PF00975">
    <property type="entry name" value="Thioesterase"/>
    <property type="match status" value="1"/>
</dbReference>
<feature type="region of interest" description="N-terminal hotdog fold" evidence="4">
    <location>
        <begin position="1304"/>
        <end position="1438"/>
    </location>
</feature>
<dbReference type="Pfam" id="PF00698">
    <property type="entry name" value="Acyl_transf_1"/>
    <property type="match status" value="1"/>
</dbReference>
<dbReference type="SUPFAM" id="SSF53901">
    <property type="entry name" value="Thiolase-like"/>
    <property type="match status" value="1"/>
</dbReference>
<dbReference type="InterPro" id="IPR018201">
    <property type="entry name" value="Ketoacyl_synth_AS"/>
</dbReference>
<dbReference type="GO" id="GO:0004312">
    <property type="term" value="F:fatty acid synthase activity"/>
    <property type="evidence" value="ECO:0007669"/>
    <property type="project" value="TreeGrafter"/>
</dbReference>
<keyword evidence="1" id="KW-0596">Phosphopantetheine</keyword>
<dbReference type="InterPro" id="IPR016035">
    <property type="entry name" value="Acyl_Trfase/lysoPLipase"/>
</dbReference>
<dbReference type="Pfam" id="PF14765">
    <property type="entry name" value="PS-DH"/>
    <property type="match status" value="1"/>
</dbReference>
<dbReference type="CDD" id="cd00833">
    <property type="entry name" value="PKS"/>
    <property type="match status" value="1"/>
</dbReference>
<dbReference type="InterPro" id="IPR029058">
    <property type="entry name" value="AB_hydrolase_fold"/>
</dbReference>
<comment type="caution">
    <text evidence="9">The sequence shown here is derived from an EMBL/GenBank/DDBJ whole genome shotgun (WGS) entry which is preliminary data.</text>
</comment>
<protein>
    <submittedName>
        <fullName evidence="9">Non-reducing polyketide synthase PKS12</fullName>
    </submittedName>
</protein>
<dbReference type="SUPFAM" id="SSF47336">
    <property type="entry name" value="ACP-like"/>
    <property type="match status" value="1"/>
</dbReference>
<dbReference type="GO" id="GO:0004315">
    <property type="term" value="F:3-oxoacyl-[acyl-carrier-protein] synthase activity"/>
    <property type="evidence" value="ECO:0007669"/>
    <property type="project" value="InterPro"/>
</dbReference>
<feature type="domain" description="Carrier" evidence="6">
    <location>
        <begin position="1677"/>
        <end position="1754"/>
    </location>
</feature>
<reference evidence="9 10" key="1">
    <citation type="submission" date="2018-05" db="EMBL/GenBank/DDBJ databases">
        <title>Genome sequencing and assembly of the regulated plant pathogen Lachnellula willkommii and related sister species for the development of diagnostic species identification markers.</title>
        <authorList>
            <person name="Giroux E."/>
            <person name="Bilodeau G."/>
        </authorList>
    </citation>
    <scope>NUCLEOTIDE SEQUENCE [LARGE SCALE GENOMIC DNA]</scope>
    <source>
        <strain evidence="9 10">CBS 268.59</strain>
    </source>
</reference>
<dbReference type="InterPro" id="IPR020841">
    <property type="entry name" value="PKS_Beta-ketoAc_synthase_dom"/>
</dbReference>
<evidence type="ECO:0000259" key="6">
    <source>
        <dbReference type="PROSITE" id="PS50075"/>
    </source>
</evidence>
<dbReference type="GO" id="GO:0006633">
    <property type="term" value="P:fatty acid biosynthetic process"/>
    <property type="evidence" value="ECO:0007669"/>
    <property type="project" value="InterPro"/>
</dbReference>
<dbReference type="InterPro" id="IPR014031">
    <property type="entry name" value="Ketoacyl_synth_C"/>
</dbReference>
<dbReference type="GO" id="GO:0044550">
    <property type="term" value="P:secondary metabolite biosynthetic process"/>
    <property type="evidence" value="ECO:0007669"/>
    <property type="project" value="TreeGrafter"/>
</dbReference>
<feature type="active site" description="Proton acceptor; for dehydratase activity" evidence="4">
    <location>
        <position position="1336"/>
    </location>
</feature>
<dbReference type="InterPro" id="IPR032088">
    <property type="entry name" value="SAT"/>
</dbReference>
<evidence type="ECO:0000313" key="9">
    <source>
        <dbReference type="EMBL" id="TVY82590.1"/>
    </source>
</evidence>
<name>A0A8T9CF64_9HELO</name>
<dbReference type="Pfam" id="PF00109">
    <property type="entry name" value="ketoacyl-synt"/>
    <property type="match status" value="1"/>
</dbReference>
<dbReference type="PROSITE" id="PS00606">
    <property type="entry name" value="KS3_1"/>
    <property type="match status" value="1"/>
</dbReference>
<dbReference type="InterPro" id="IPR049551">
    <property type="entry name" value="PKS_DH_C"/>
</dbReference>
<dbReference type="InterPro" id="IPR036736">
    <property type="entry name" value="ACP-like_sf"/>
</dbReference>
<feature type="active site" description="Proton donor; for dehydratase activity" evidence="4">
    <location>
        <position position="1523"/>
    </location>
</feature>
<dbReference type="Proteomes" id="UP000469558">
    <property type="component" value="Unassembled WGS sequence"/>
</dbReference>
<dbReference type="Gene3D" id="3.40.50.1820">
    <property type="entry name" value="alpha/beta hydrolase"/>
    <property type="match status" value="1"/>
</dbReference>
<dbReference type="NCBIfam" id="TIGR04532">
    <property type="entry name" value="PT_fungal_PKS"/>
    <property type="match status" value="1"/>
</dbReference>
<dbReference type="Gene3D" id="3.30.70.3290">
    <property type="match status" value="1"/>
</dbReference>
<dbReference type="EMBL" id="QGMK01000298">
    <property type="protein sequence ID" value="TVY82590.1"/>
    <property type="molecule type" value="Genomic_DNA"/>
</dbReference>
<evidence type="ECO:0000259" key="7">
    <source>
        <dbReference type="PROSITE" id="PS52004"/>
    </source>
</evidence>
<evidence type="ECO:0000256" key="4">
    <source>
        <dbReference type="PROSITE-ProRule" id="PRU01363"/>
    </source>
</evidence>
<dbReference type="InterPro" id="IPR016039">
    <property type="entry name" value="Thiolase-like"/>
</dbReference>
<evidence type="ECO:0000256" key="1">
    <source>
        <dbReference type="ARBA" id="ARBA00022450"/>
    </source>
</evidence>
<evidence type="ECO:0000313" key="10">
    <source>
        <dbReference type="Proteomes" id="UP000469558"/>
    </source>
</evidence>
<accession>A0A8T9CF64</accession>